<evidence type="ECO:0000313" key="13">
    <source>
        <dbReference type="Proteomes" id="UP001497497"/>
    </source>
</evidence>
<keyword evidence="13" id="KW-1185">Reference proteome</keyword>
<dbReference type="GO" id="GO:0005634">
    <property type="term" value="C:nucleus"/>
    <property type="evidence" value="ECO:0007669"/>
    <property type="project" value="UniProtKB-SubCell"/>
</dbReference>
<evidence type="ECO:0000256" key="9">
    <source>
        <dbReference type="ARBA" id="ARBA00023242"/>
    </source>
</evidence>
<evidence type="ECO:0000256" key="6">
    <source>
        <dbReference type="ARBA" id="ARBA00022490"/>
    </source>
</evidence>
<evidence type="ECO:0000256" key="3">
    <source>
        <dbReference type="ARBA" id="ARBA00004496"/>
    </source>
</evidence>
<protein>
    <recommendedName>
        <fullName evidence="4">Coiled-coil alpha-helical rod protein 1</fullName>
    </recommendedName>
    <alternativeName>
        <fullName evidence="10">Alpha-helical coiled-coil rod protein</fullName>
    </alternativeName>
</protein>
<name>A0AAV2INV3_LYMST</name>
<keyword evidence="7" id="KW-0221">Differentiation</keyword>
<dbReference type="PANTHER" id="PTHR46822">
    <property type="entry name" value="COILED-COIL ALPHA-HELICAL ROD PROTEIN 1"/>
    <property type="match status" value="1"/>
</dbReference>
<feature type="coiled-coil region" evidence="11">
    <location>
        <begin position="328"/>
        <end position="390"/>
    </location>
</feature>
<dbReference type="GO" id="GO:0005737">
    <property type="term" value="C:cytoplasm"/>
    <property type="evidence" value="ECO:0007669"/>
    <property type="project" value="UniProtKB-SubCell"/>
</dbReference>
<keyword evidence="8 11" id="KW-0175">Coiled coil</keyword>
<reference evidence="12 13" key="1">
    <citation type="submission" date="2024-04" db="EMBL/GenBank/DDBJ databases">
        <authorList>
            <consortium name="Genoscope - CEA"/>
            <person name="William W."/>
        </authorList>
    </citation>
    <scope>NUCLEOTIDE SEQUENCE [LARGE SCALE GENOMIC DNA]</scope>
</reference>
<evidence type="ECO:0000256" key="4">
    <source>
        <dbReference type="ARBA" id="ARBA00016468"/>
    </source>
</evidence>
<accession>A0AAV2INV3</accession>
<dbReference type="PANTHER" id="PTHR46822:SF1">
    <property type="entry name" value="COILED-COIL ALPHA-HELICAL ROD PROTEIN 1"/>
    <property type="match status" value="1"/>
</dbReference>
<dbReference type="AlphaFoldDB" id="A0AAV2INV3"/>
<comment type="subcellular location">
    <subcellularLocation>
        <location evidence="3">Cytoplasm</location>
    </subcellularLocation>
    <subcellularLocation>
        <location evidence="2">Nucleus</location>
    </subcellularLocation>
</comment>
<evidence type="ECO:0000256" key="8">
    <source>
        <dbReference type="ARBA" id="ARBA00023054"/>
    </source>
</evidence>
<feature type="coiled-coil region" evidence="11">
    <location>
        <begin position="33"/>
        <end position="67"/>
    </location>
</feature>
<proteinExistence type="predicted"/>
<evidence type="ECO:0000256" key="2">
    <source>
        <dbReference type="ARBA" id="ARBA00004123"/>
    </source>
</evidence>
<keyword evidence="9" id="KW-0539">Nucleus</keyword>
<evidence type="ECO:0000256" key="11">
    <source>
        <dbReference type="SAM" id="Coils"/>
    </source>
</evidence>
<dbReference type="InterPro" id="IPR009800">
    <property type="entry name" value="HCR"/>
</dbReference>
<comment type="caution">
    <text evidence="12">The sequence shown here is derived from an EMBL/GenBank/DDBJ whole genome shotgun (WGS) entry which is preliminary data.</text>
</comment>
<evidence type="ECO:0000256" key="10">
    <source>
        <dbReference type="ARBA" id="ARBA00031932"/>
    </source>
</evidence>
<feature type="coiled-coil region" evidence="11">
    <location>
        <begin position="103"/>
        <end position="202"/>
    </location>
</feature>
<evidence type="ECO:0000313" key="12">
    <source>
        <dbReference type="EMBL" id="CAL1548822.1"/>
    </source>
</evidence>
<dbReference type="GO" id="GO:0006611">
    <property type="term" value="P:protein export from nucleus"/>
    <property type="evidence" value="ECO:0007669"/>
    <property type="project" value="TreeGrafter"/>
</dbReference>
<dbReference type="GO" id="GO:0005814">
    <property type="term" value="C:centriole"/>
    <property type="evidence" value="ECO:0007669"/>
    <property type="project" value="TreeGrafter"/>
</dbReference>
<dbReference type="Proteomes" id="UP001497497">
    <property type="component" value="Unassembled WGS sequence"/>
</dbReference>
<evidence type="ECO:0000256" key="1">
    <source>
        <dbReference type="ARBA" id="ARBA00003936"/>
    </source>
</evidence>
<organism evidence="12 13">
    <name type="scientific">Lymnaea stagnalis</name>
    <name type="common">Great pond snail</name>
    <name type="synonym">Helix stagnalis</name>
    <dbReference type="NCBI Taxonomy" id="6523"/>
    <lineage>
        <taxon>Eukaryota</taxon>
        <taxon>Metazoa</taxon>
        <taxon>Spiralia</taxon>
        <taxon>Lophotrochozoa</taxon>
        <taxon>Mollusca</taxon>
        <taxon>Gastropoda</taxon>
        <taxon>Heterobranchia</taxon>
        <taxon>Euthyneura</taxon>
        <taxon>Panpulmonata</taxon>
        <taxon>Hygrophila</taxon>
        <taxon>Lymnaeoidea</taxon>
        <taxon>Lymnaeidae</taxon>
        <taxon>Lymnaea</taxon>
    </lineage>
</organism>
<sequence>MAANLNKPADFLATPKVSRDVVLIPPSEFEKPKIFQVKELEKVKQQIEDLRQENERLRSVQSQSQSQIQVPSFSLPHNEYADELIKRQGGEIAELKSELIKCRQAYKQEVGEWNRKVEFMEEEHRHELKRLEKEWERKEDEFEQRYARISSELQRTLEDTETETSVLNDKLEKTRTALSNRVKELEDTLNVVQRESERTLNQQDVELRNKSKIIEDQAHQISKLKTYIGEAEQTHKPAHVWRVEKETVENKLKIARAENEKLQSELELMDVRFKALSNILAVQEAELSKPNTEGLGLSKNLLITRWREKVFSLLVQQKSSEIVHKNDVNNLNQKIRGLTDKLAASDANVEVFKLSLVDKSAQLQMERNSKERLQQELDHLNKVAICLDDQSRDSLDSVKGLTEFIERIYQKNEVQMKVMEEKSNVLKVMCQRVSFAASRMDLLKAQIIRKSAIDFSYDKSSSASILHCKEKVESK</sequence>
<comment type="function">
    <text evidence="1">May be a regulator of keratinocyte proliferation or differentiation.</text>
</comment>
<gene>
    <name evidence="12" type="ORF">GSLYS_00022139001</name>
</gene>
<dbReference type="GO" id="GO:0030154">
    <property type="term" value="P:cell differentiation"/>
    <property type="evidence" value="ECO:0007669"/>
    <property type="project" value="UniProtKB-KW"/>
</dbReference>
<dbReference type="EMBL" id="CAXITT010001788">
    <property type="protein sequence ID" value="CAL1548822.1"/>
    <property type="molecule type" value="Genomic_DNA"/>
</dbReference>
<keyword evidence="6" id="KW-0963">Cytoplasm</keyword>
<feature type="coiled-coil region" evidence="11">
    <location>
        <begin position="245"/>
        <end position="272"/>
    </location>
</feature>
<keyword evidence="5" id="KW-0217">Developmental protein</keyword>
<dbReference type="Pfam" id="PF07111">
    <property type="entry name" value="HCR"/>
    <property type="match status" value="1"/>
</dbReference>
<evidence type="ECO:0000256" key="5">
    <source>
        <dbReference type="ARBA" id="ARBA00022473"/>
    </source>
</evidence>
<evidence type="ECO:0000256" key="7">
    <source>
        <dbReference type="ARBA" id="ARBA00022782"/>
    </source>
</evidence>